<feature type="binding site" evidence="10">
    <location>
        <begin position="110"/>
        <end position="116"/>
    </location>
    <ligand>
        <name>ATP</name>
        <dbReference type="ChEBI" id="CHEBI:30616"/>
    </ligand>
</feature>
<dbReference type="AlphaFoldDB" id="A0LTL9"/>
<dbReference type="OrthoDB" id="9800958at2"/>
<comment type="pathway">
    <text evidence="10 11">Cell wall biogenesis; peptidoglycan biosynthesis.</text>
</comment>
<keyword evidence="16" id="KW-1185">Reference proteome</keyword>
<evidence type="ECO:0000256" key="11">
    <source>
        <dbReference type="RuleBase" id="RU004136"/>
    </source>
</evidence>
<dbReference type="InterPro" id="IPR036565">
    <property type="entry name" value="Mur-like_cat_sf"/>
</dbReference>
<reference evidence="15 16" key="1">
    <citation type="journal article" date="2009" name="Genome Res.">
        <title>Complete genome of the cellulolytic thermophile Acidothermus cellulolyticus 11B provides insights into its ecophysiological and evolutionary adaptations.</title>
        <authorList>
            <person name="Barabote R.D."/>
            <person name="Xie G."/>
            <person name="Leu D.H."/>
            <person name="Normand P."/>
            <person name="Necsulea A."/>
            <person name="Daubin V."/>
            <person name="Medigue C."/>
            <person name="Adney W.S."/>
            <person name="Xu X.C."/>
            <person name="Lapidus A."/>
            <person name="Parales R.E."/>
            <person name="Detter C."/>
            <person name="Pujic P."/>
            <person name="Bruce D."/>
            <person name="Lavire C."/>
            <person name="Challacombe J.F."/>
            <person name="Brettin T.S."/>
            <person name="Berry A.M."/>
        </authorList>
    </citation>
    <scope>NUCLEOTIDE SEQUENCE [LARGE SCALE GENOMIC DNA]</scope>
    <source>
        <strain evidence="16">ATCC 43068 / DSM 8971 / 11B</strain>
    </source>
</reference>
<dbReference type="Pfam" id="PF02875">
    <property type="entry name" value="Mur_ligase_C"/>
    <property type="match status" value="1"/>
</dbReference>
<comment type="catalytic activity">
    <reaction evidence="10 11">
        <text>D-alanyl-D-alanine + UDP-N-acetyl-alpha-D-muramoyl-L-alanyl-gamma-D-glutamyl-meso-2,6-diaminopimelate + ATP = UDP-N-acetyl-alpha-D-muramoyl-L-alanyl-gamma-D-glutamyl-meso-2,6-diaminopimeloyl-D-alanyl-D-alanine + ADP + phosphate + H(+)</text>
        <dbReference type="Rhea" id="RHEA:28374"/>
        <dbReference type="ChEBI" id="CHEBI:15378"/>
        <dbReference type="ChEBI" id="CHEBI:30616"/>
        <dbReference type="ChEBI" id="CHEBI:43474"/>
        <dbReference type="ChEBI" id="CHEBI:57822"/>
        <dbReference type="ChEBI" id="CHEBI:61386"/>
        <dbReference type="ChEBI" id="CHEBI:83905"/>
        <dbReference type="ChEBI" id="CHEBI:456216"/>
        <dbReference type="EC" id="6.3.2.10"/>
    </reaction>
</comment>
<dbReference type="GO" id="GO:0005737">
    <property type="term" value="C:cytoplasm"/>
    <property type="evidence" value="ECO:0007669"/>
    <property type="project" value="UniProtKB-SubCell"/>
</dbReference>
<dbReference type="Proteomes" id="UP000008221">
    <property type="component" value="Chromosome"/>
</dbReference>
<feature type="domain" description="Mur ligase N-terminal catalytic" evidence="12">
    <location>
        <begin position="32"/>
        <end position="76"/>
    </location>
</feature>
<dbReference type="STRING" id="351607.Acel_1006"/>
<dbReference type="HOGENOM" id="CLU_031507_0_0_11"/>
<evidence type="ECO:0000256" key="2">
    <source>
        <dbReference type="ARBA" id="ARBA00022598"/>
    </source>
</evidence>
<dbReference type="KEGG" id="ace:Acel_1006"/>
<comment type="similarity">
    <text evidence="10">Belongs to the MurCDEF family. MurF subfamily.</text>
</comment>
<evidence type="ECO:0000256" key="10">
    <source>
        <dbReference type="HAMAP-Rule" id="MF_02019"/>
    </source>
</evidence>
<name>A0LTL9_ACIC1</name>
<evidence type="ECO:0000256" key="5">
    <source>
        <dbReference type="ARBA" id="ARBA00022840"/>
    </source>
</evidence>
<dbReference type="GO" id="GO:0071555">
    <property type="term" value="P:cell wall organization"/>
    <property type="evidence" value="ECO:0007669"/>
    <property type="project" value="UniProtKB-KW"/>
</dbReference>
<feature type="domain" description="Mur ligase C-terminal" evidence="13">
    <location>
        <begin position="320"/>
        <end position="445"/>
    </location>
</feature>
<dbReference type="Pfam" id="PF08245">
    <property type="entry name" value="Mur_ligase_M"/>
    <property type="match status" value="1"/>
</dbReference>
<feature type="domain" description="Mur ligase central" evidence="14">
    <location>
        <begin position="108"/>
        <end position="296"/>
    </location>
</feature>
<dbReference type="GO" id="GO:0051301">
    <property type="term" value="P:cell division"/>
    <property type="evidence" value="ECO:0007669"/>
    <property type="project" value="UniProtKB-KW"/>
</dbReference>
<evidence type="ECO:0000256" key="4">
    <source>
        <dbReference type="ARBA" id="ARBA00022741"/>
    </source>
</evidence>
<keyword evidence="6 10" id="KW-0133">Cell shape</keyword>
<dbReference type="EC" id="6.3.2.10" evidence="10 11"/>
<keyword evidence="4 10" id="KW-0547">Nucleotide-binding</keyword>
<keyword evidence="5 10" id="KW-0067">ATP-binding</keyword>
<dbReference type="GO" id="GO:0047480">
    <property type="term" value="F:UDP-N-acetylmuramoyl-tripeptide-D-alanyl-D-alanine ligase activity"/>
    <property type="evidence" value="ECO:0007669"/>
    <property type="project" value="UniProtKB-UniRule"/>
</dbReference>
<comment type="subcellular location">
    <subcellularLocation>
        <location evidence="10 11">Cytoplasm</location>
    </subcellularLocation>
</comment>
<evidence type="ECO:0000259" key="12">
    <source>
        <dbReference type="Pfam" id="PF01225"/>
    </source>
</evidence>
<dbReference type="GO" id="GO:0005524">
    <property type="term" value="F:ATP binding"/>
    <property type="evidence" value="ECO:0007669"/>
    <property type="project" value="UniProtKB-UniRule"/>
</dbReference>
<protein>
    <recommendedName>
        <fullName evidence="10 11">UDP-N-acetylmuramoyl-tripeptide--D-alanyl-D-alanine ligase</fullName>
        <ecNumber evidence="10 11">6.3.2.10</ecNumber>
    </recommendedName>
    <alternativeName>
        <fullName evidence="10">D-alanyl-D-alanine-adding enzyme</fullName>
    </alternativeName>
</protein>
<evidence type="ECO:0000256" key="7">
    <source>
        <dbReference type="ARBA" id="ARBA00022984"/>
    </source>
</evidence>
<dbReference type="InterPro" id="IPR004101">
    <property type="entry name" value="Mur_ligase_C"/>
</dbReference>
<evidence type="ECO:0000256" key="8">
    <source>
        <dbReference type="ARBA" id="ARBA00023306"/>
    </source>
</evidence>
<keyword evidence="1 10" id="KW-0963">Cytoplasm</keyword>
<dbReference type="Pfam" id="PF01225">
    <property type="entry name" value="Mur_ligase"/>
    <property type="match status" value="1"/>
</dbReference>
<evidence type="ECO:0000256" key="3">
    <source>
        <dbReference type="ARBA" id="ARBA00022618"/>
    </source>
</evidence>
<dbReference type="InterPro" id="IPR036615">
    <property type="entry name" value="Mur_ligase_C_dom_sf"/>
</dbReference>
<dbReference type="InterPro" id="IPR051046">
    <property type="entry name" value="MurCDEF_CellWall_CoF430Synth"/>
</dbReference>
<dbReference type="SUPFAM" id="SSF63418">
    <property type="entry name" value="MurE/MurF N-terminal domain"/>
    <property type="match status" value="1"/>
</dbReference>
<dbReference type="InterPro" id="IPR013221">
    <property type="entry name" value="Mur_ligase_cen"/>
</dbReference>
<dbReference type="InterPro" id="IPR000713">
    <property type="entry name" value="Mur_ligase_N"/>
</dbReference>
<dbReference type="Gene3D" id="3.40.1390.10">
    <property type="entry name" value="MurE/MurF, N-terminal domain"/>
    <property type="match status" value="1"/>
</dbReference>
<sequence>MIPLPLRLVAQLAGGGLADVPDPERPVTGPVVADSRQVTPGGLFVAIRGARVDGHAFAEQAVSAGAVAVLADHPVGVPAIIVDDTVRGLGRLAHGYLDLLPDPVVIGITGSSGKTSTKDLGAQVLARLGPTVAPTGSLNTEVGLPLTVLRADRDTRFLVLEKSARGVGHIAYLCRIAPPRIGVVLNVGSAHLGEFGSREAIAQAKGELVEALPADGTAVLNADDPLVLGMRHRTRARVVTFGTSADADVRATEIMTDATARPSFRLCFPDGAGLPVALQMHGVHHVSNALAVATVAWVLGLGAEEIAAALREARPLSRWRMEVTTRDDGVTVINDAYNANPESMTAALTALAAATAARRIAVLGPMAELGPAAPAAHAEVGETAARVGVDWLIVVGADATPIADGARRGGLAAEAVTVVPDAAAATALLTPALRAGDVVVIKASRSYGLEQVAAALLAQTPAVASPVAEGIGR</sequence>
<dbReference type="PANTHER" id="PTHR43024">
    <property type="entry name" value="UDP-N-ACETYLMURAMOYL-TRIPEPTIDE--D-ALANYL-D-ALANINE LIGASE"/>
    <property type="match status" value="1"/>
</dbReference>
<evidence type="ECO:0000259" key="13">
    <source>
        <dbReference type="Pfam" id="PF02875"/>
    </source>
</evidence>
<dbReference type="Gene3D" id="3.90.190.20">
    <property type="entry name" value="Mur ligase, C-terminal domain"/>
    <property type="match status" value="1"/>
</dbReference>
<evidence type="ECO:0000256" key="9">
    <source>
        <dbReference type="ARBA" id="ARBA00023316"/>
    </source>
</evidence>
<dbReference type="EMBL" id="CP000481">
    <property type="protein sequence ID" value="ABK52779.1"/>
    <property type="molecule type" value="Genomic_DNA"/>
</dbReference>
<dbReference type="NCBIfam" id="TIGR01143">
    <property type="entry name" value="murF"/>
    <property type="match status" value="1"/>
</dbReference>
<dbReference type="GO" id="GO:0008766">
    <property type="term" value="F:UDP-N-acetylmuramoylalanyl-D-glutamyl-2,6-diaminopimelate-D-alanyl-D-alanine ligase activity"/>
    <property type="evidence" value="ECO:0007669"/>
    <property type="project" value="RHEA"/>
</dbReference>
<dbReference type="SUPFAM" id="SSF53244">
    <property type="entry name" value="MurD-like peptide ligases, peptide-binding domain"/>
    <property type="match status" value="1"/>
</dbReference>
<evidence type="ECO:0000313" key="15">
    <source>
        <dbReference type="EMBL" id="ABK52779.1"/>
    </source>
</evidence>
<dbReference type="GO" id="GO:0009252">
    <property type="term" value="P:peptidoglycan biosynthetic process"/>
    <property type="evidence" value="ECO:0007669"/>
    <property type="project" value="UniProtKB-UniRule"/>
</dbReference>
<dbReference type="InParanoid" id="A0LTL9"/>
<keyword evidence="8 10" id="KW-0131">Cell cycle</keyword>
<dbReference type="Gene3D" id="3.40.1190.10">
    <property type="entry name" value="Mur-like, catalytic domain"/>
    <property type="match status" value="1"/>
</dbReference>
<dbReference type="eggNOG" id="COG0770">
    <property type="taxonomic scope" value="Bacteria"/>
</dbReference>
<keyword evidence="2 10" id="KW-0436">Ligase</keyword>
<comment type="function">
    <text evidence="10 11">Involved in cell wall formation. Catalyzes the final step in the synthesis of UDP-N-acetylmuramoyl-pentapeptide, the precursor of murein.</text>
</comment>
<dbReference type="GO" id="GO:0008360">
    <property type="term" value="P:regulation of cell shape"/>
    <property type="evidence" value="ECO:0007669"/>
    <property type="project" value="UniProtKB-KW"/>
</dbReference>
<evidence type="ECO:0000259" key="14">
    <source>
        <dbReference type="Pfam" id="PF08245"/>
    </source>
</evidence>
<proteinExistence type="inferred from homology"/>
<dbReference type="FunCoup" id="A0LTL9">
    <property type="interactions" value="32"/>
</dbReference>
<dbReference type="InterPro" id="IPR035911">
    <property type="entry name" value="MurE/MurF_N"/>
</dbReference>
<dbReference type="UniPathway" id="UPA00219"/>
<organism evidence="15 16">
    <name type="scientific">Acidothermus cellulolyticus (strain ATCC 43068 / DSM 8971 / 11B)</name>
    <dbReference type="NCBI Taxonomy" id="351607"/>
    <lineage>
        <taxon>Bacteria</taxon>
        <taxon>Bacillati</taxon>
        <taxon>Actinomycetota</taxon>
        <taxon>Actinomycetes</taxon>
        <taxon>Acidothermales</taxon>
        <taxon>Acidothermaceae</taxon>
        <taxon>Acidothermus</taxon>
    </lineage>
</organism>
<dbReference type="PANTHER" id="PTHR43024:SF1">
    <property type="entry name" value="UDP-N-ACETYLMURAMOYL-TRIPEPTIDE--D-ALANYL-D-ALANINE LIGASE"/>
    <property type="match status" value="1"/>
</dbReference>
<dbReference type="RefSeq" id="WP_011719842.1">
    <property type="nucleotide sequence ID" value="NC_008578.1"/>
</dbReference>
<keyword evidence="9 10" id="KW-0961">Cell wall biogenesis/degradation</keyword>
<keyword evidence="7 10" id="KW-0573">Peptidoglycan synthesis</keyword>
<evidence type="ECO:0000256" key="6">
    <source>
        <dbReference type="ARBA" id="ARBA00022960"/>
    </source>
</evidence>
<keyword evidence="3 10" id="KW-0132">Cell division</keyword>
<evidence type="ECO:0000313" key="16">
    <source>
        <dbReference type="Proteomes" id="UP000008221"/>
    </source>
</evidence>
<evidence type="ECO:0000256" key="1">
    <source>
        <dbReference type="ARBA" id="ARBA00022490"/>
    </source>
</evidence>
<dbReference type="HAMAP" id="MF_02019">
    <property type="entry name" value="MurF"/>
    <property type="match status" value="1"/>
</dbReference>
<gene>
    <name evidence="10" type="primary">murF</name>
    <name evidence="15" type="ordered locus">Acel_1006</name>
</gene>
<accession>A0LTL9</accession>
<dbReference type="SUPFAM" id="SSF53623">
    <property type="entry name" value="MurD-like peptide ligases, catalytic domain"/>
    <property type="match status" value="1"/>
</dbReference>
<dbReference type="InterPro" id="IPR005863">
    <property type="entry name" value="UDP-N-AcMur_synth"/>
</dbReference>